<evidence type="ECO:0000313" key="8">
    <source>
        <dbReference type="EMBL" id="MFC4296114.1"/>
    </source>
</evidence>
<dbReference type="InterPro" id="IPR023091">
    <property type="entry name" value="MetalPrtase_cat_dom_sf_prd"/>
</dbReference>
<keyword evidence="7" id="KW-0698">rRNA processing</keyword>
<proteinExistence type="inferred from homology"/>
<dbReference type="RefSeq" id="WP_379539564.1">
    <property type="nucleotide sequence ID" value="NZ_JBHSDR010000006.1"/>
</dbReference>
<dbReference type="PANTHER" id="PTHR46986:SF1">
    <property type="entry name" value="ENDORIBONUCLEASE YBEY, CHLOROPLASTIC"/>
    <property type="match status" value="1"/>
</dbReference>
<comment type="cofactor">
    <cofactor evidence="7">
        <name>Zn(2+)</name>
        <dbReference type="ChEBI" id="CHEBI:29105"/>
    </cofactor>
    <text evidence="7">Binds 1 zinc ion.</text>
</comment>
<dbReference type="InterPro" id="IPR002036">
    <property type="entry name" value="YbeY"/>
</dbReference>
<evidence type="ECO:0000256" key="1">
    <source>
        <dbReference type="ARBA" id="ARBA00010875"/>
    </source>
</evidence>
<dbReference type="HAMAP" id="MF_00009">
    <property type="entry name" value="Endoribonucl_YbeY"/>
    <property type="match status" value="1"/>
</dbReference>
<keyword evidence="6 7" id="KW-0862">Zinc</keyword>
<organism evidence="8 9">
    <name type="scientific">Novosphingobium tardum</name>
    <dbReference type="NCBI Taxonomy" id="1538021"/>
    <lineage>
        <taxon>Bacteria</taxon>
        <taxon>Pseudomonadati</taxon>
        <taxon>Pseudomonadota</taxon>
        <taxon>Alphaproteobacteria</taxon>
        <taxon>Sphingomonadales</taxon>
        <taxon>Sphingomonadaceae</taxon>
        <taxon>Novosphingobium</taxon>
    </lineage>
</organism>
<comment type="caution">
    <text evidence="8">The sequence shown here is derived from an EMBL/GenBank/DDBJ whole genome shotgun (WGS) entry which is preliminary data.</text>
</comment>
<feature type="binding site" evidence="7">
    <location>
        <position position="141"/>
    </location>
    <ligand>
        <name>Zn(2+)</name>
        <dbReference type="ChEBI" id="CHEBI:29105"/>
        <note>catalytic</note>
    </ligand>
</feature>
<dbReference type="Pfam" id="PF02130">
    <property type="entry name" value="YbeY"/>
    <property type="match status" value="1"/>
</dbReference>
<evidence type="ECO:0000256" key="2">
    <source>
        <dbReference type="ARBA" id="ARBA00022722"/>
    </source>
</evidence>
<gene>
    <name evidence="7 8" type="primary">ybeY</name>
    <name evidence="8" type="ORF">ACFO0A_13725</name>
</gene>
<protein>
    <recommendedName>
        <fullName evidence="7">Endoribonuclease YbeY</fullName>
        <ecNumber evidence="7">3.1.-.-</ecNumber>
    </recommendedName>
</protein>
<dbReference type="Proteomes" id="UP001595828">
    <property type="component" value="Unassembled WGS sequence"/>
</dbReference>
<dbReference type="Gene3D" id="3.40.390.30">
    <property type="entry name" value="Metalloproteases ('zincins'), catalytic domain"/>
    <property type="match status" value="1"/>
</dbReference>
<dbReference type="SUPFAM" id="SSF55486">
    <property type="entry name" value="Metalloproteases ('zincins'), catalytic domain"/>
    <property type="match status" value="1"/>
</dbReference>
<evidence type="ECO:0000256" key="4">
    <source>
        <dbReference type="ARBA" id="ARBA00022759"/>
    </source>
</evidence>
<reference evidence="9" key="1">
    <citation type="journal article" date="2019" name="Int. J. Syst. Evol. Microbiol.">
        <title>The Global Catalogue of Microorganisms (GCM) 10K type strain sequencing project: providing services to taxonomists for standard genome sequencing and annotation.</title>
        <authorList>
            <consortium name="The Broad Institute Genomics Platform"/>
            <consortium name="The Broad Institute Genome Sequencing Center for Infectious Disease"/>
            <person name="Wu L."/>
            <person name="Ma J."/>
        </authorList>
    </citation>
    <scope>NUCLEOTIDE SEQUENCE [LARGE SCALE GENOMIC DNA]</scope>
    <source>
        <strain evidence="9">CGMCC 1.12989</strain>
    </source>
</reference>
<evidence type="ECO:0000256" key="7">
    <source>
        <dbReference type="HAMAP-Rule" id="MF_00009"/>
    </source>
</evidence>
<keyword evidence="9" id="KW-1185">Reference proteome</keyword>
<comment type="similarity">
    <text evidence="1 7">Belongs to the endoribonuclease YbeY family.</text>
</comment>
<comment type="subcellular location">
    <subcellularLocation>
        <location evidence="7">Cytoplasm</location>
    </subcellularLocation>
</comment>
<evidence type="ECO:0000256" key="6">
    <source>
        <dbReference type="ARBA" id="ARBA00022833"/>
    </source>
</evidence>
<evidence type="ECO:0000313" key="9">
    <source>
        <dbReference type="Proteomes" id="UP001595828"/>
    </source>
</evidence>
<keyword evidence="7" id="KW-0963">Cytoplasm</keyword>
<dbReference type="PANTHER" id="PTHR46986">
    <property type="entry name" value="ENDORIBONUCLEASE YBEY, CHLOROPLASTIC"/>
    <property type="match status" value="1"/>
</dbReference>
<keyword evidence="5 7" id="KW-0378">Hydrolase</keyword>
<keyword evidence="3 7" id="KW-0479">Metal-binding</keyword>
<dbReference type="NCBIfam" id="TIGR00043">
    <property type="entry name" value="rRNA maturation RNase YbeY"/>
    <property type="match status" value="1"/>
</dbReference>
<keyword evidence="4 7" id="KW-0255">Endonuclease</keyword>
<accession>A0ABV8RTP9</accession>
<feature type="binding site" evidence="7">
    <location>
        <position position="135"/>
    </location>
    <ligand>
        <name>Zn(2+)</name>
        <dbReference type="ChEBI" id="CHEBI:29105"/>
        <note>catalytic</note>
    </ligand>
</feature>
<sequence>MPSPATNAPLIELDVDPLWGQGTDWEALAVRAAEAAAAVAPELAHDNLLVSLVLADDEEVRALNRQWRAKDSATNVLSFPMLSREEVLHAAADERASGMLGDVIVAHGVCSREASDKGVTLADHVAHLIIHGLLHLAGLDHEQGSEEAEAMEALETKALAIMGVADPYCSAA</sequence>
<dbReference type="EC" id="3.1.-.-" evidence="7"/>
<comment type="function">
    <text evidence="7">Single strand-specific metallo-endoribonuclease involved in late-stage 70S ribosome quality control and in maturation of the 3' terminus of the 16S rRNA.</text>
</comment>
<evidence type="ECO:0000256" key="5">
    <source>
        <dbReference type="ARBA" id="ARBA00022801"/>
    </source>
</evidence>
<name>A0ABV8RTP9_9SPHN</name>
<evidence type="ECO:0000256" key="3">
    <source>
        <dbReference type="ARBA" id="ARBA00022723"/>
    </source>
</evidence>
<keyword evidence="7" id="KW-0690">Ribosome biogenesis</keyword>
<dbReference type="EMBL" id="JBHSDR010000006">
    <property type="protein sequence ID" value="MFC4296114.1"/>
    <property type="molecule type" value="Genomic_DNA"/>
</dbReference>
<keyword evidence="2 7" id="KW-0540">Nuclease</keyword>
<feature type="binding site" evidence="7">
    <location>
        <position position="131"/>
    </location>
    <ligand>
        <name>Zn(2+)</name>
        <dbReference type="ChEBI" id="CHEBI:29105"/>
        <note>catalytic</note>
    </ligand>
</feature>